<evidence type="ECO:0000256" key="1">
    <source>
        <dbReference type="SAM" id="MobiDB-lite"/>
    </source>
</evidence>
<feature type="region of interest" description="Disordered" evidence="1">
    <location>
        <begin position="1"/>
        <end position="46"/>
    </location>
</feature>
<dbReference type="PANTHER" id="PTHR31014:SF0">
    <property type="entry name" value="MITOCHONDRIAL TRANSLATION SYSTEM COMPONENT PET127-RELATED"/>
    <property type="match status" value="1"/>
</dbReference>
<dbReference type="InterPro" id="IPR013943">
    <property type="entry name" value="Pet127"/>
</dbReference>
<keyword evidence="3" id="KW-1185">Reference proteome</keyword>
<dbReference type="AlphaFoldDB" id="A0A1Y2B512"/>
<organism evidence="2 3">
    <name type="scientific">Rhizoclosmatium globosum</name>
    <dbReference type="NCBI Taxonomy" id="329046"/>
    <lineage>
        <taxon>Eukaryota</taxon>
        <taxon>Fungi</taxon>
        <taxon>Fungi incertae sedis</taxon>
        <taxon>Chytridiomycota</taxon>
        <taxon>Chytridiomycota incertae sedis</taxon>
        <taxon>Chytridiomycetes</taxon>
        <taxon>Chytridiales</taxon>
        <taxon>Chytriomycetaceae</taxon>
        <taxon>Rhizoclosmatium</taxon>
    </lineage>
</organism>
<protein>
    <submittedName>
        <fullName evidence="2">Pet127-domain-containing protein</fullName>
    </submittedName>
</protein>
<sequence>MQPPKKGPFFRPSNGNGIIKGANSTNPPRKRPGPRQIQPPPKGPSFKFAASPFRFERVIHEETKHIPVARLAHGLDRVLFSPGVHVLQDTRTKTFNFDPILQNLAQPDEFNFDALPAYKIASGDPILREVTESQKQKYFSSTSSITSVLAQFYHVLTENRGLNISEFSLPFADQPRNFTSFQRKPHSIILKHHNGIYSIDQEKAVIDELEEVADDAVPDVKPNEILMQQGKSMEKLLTAPKEEYETYLKSFKPPPGHTYPQEEAFHYANIEGFLLRSQLDCHHPSLGTFDIKTRATVAIRMDPANYRENTFYKLTHPHGLLTSYERELHDTAAPPCSNTTCKSGSGAWTGSLSRTITRRRCLGLSTCRGNG</sequence>
<evidence type="ECO:0000313" key="3">
    <source>
        <dbReference type="Proteomes" id="UP000193642"/>
    </source>
</evidence>
<comment type="caution">
    <text evidence="2">The sequence shown here is derived from an EMBL/GenBank/DDBJ whole genome shotgun (WGS) entry which is preliminary data.</text>
</comment>
<evidence type="ECO:0000313" key="2">
    <source>
        <dbReference type="EMBL" id="ORY29919.1"/>
    </source>
</evidence>
<reference evidence="2 3" key="1">
    <citation type="submission" date="2016-07" db="EMBL/GenBank/DDBJ databases">
        <title>Pervasive Adenine N6-methylation of Active Genes in Fungi.</title>
        <authorList>
            <consortium name="DOE Joint Genome Institute"/>
            <person name="Mondo S.J."/>
            <person name="Dannebaum R.O."/>
            <person name="Kuo R.C."/>
            <person name="Labutti K."/>
            <person name="Haridas S."/>
            <person name="Kuo A."/>
            <person name="Salamov A."/>
            <person name="Ahrendt S.R."/>
            <person name="Lipzen A."/>
            <person name="Sullivan W."/>
            <person name="Andreopoulos W.B."/>
            <person name="Clum A."/>
            <person name="Lindquist E."/>
            <person name="Daum C."/>
            <person name="Ramamoorthy G.K."/>
            <person name="Gryganskyi A."/>
            <person name="Culley D."/>
            <person name="Magnuson J.K."/>
            <person name="James T.Y."/>
            <person name="O'Malley M.A."/>
            <person name="Stajich J.E."/>
            <person name="Spatafora J.W."/>
            <person name="Visel A."/>
            <person name="Grigoriev I.V."/>
        </authorList>
    </citation>
    <scope>NUCLEOTIDE SEQUENCE [LARGE SCALE GENOMIC DNA]</scope>
    <source>
        <strain evidence="2 3">JEL800</strain>
    </source>
</reference>
<name>A0A1Y2B512_9FUNG</name>
<dbReference type="GO" id="GO:0000964">
    <property type="term" value="P:mitochondrial RNA 5'-end processing"/>
    <property type="evidence" value="ECO:0007669"/>
    <property type="project" value="TreeGrafter"/>
</dbReference>
<dbReference type="PANTHER" id="PTHR31014">
    <property type="entry name" value="MITOCHONDRIAL TRANSLATION SYSTEM COMPONENT PET127-RELATED"/>
    <property type="match status" value="1"/>
</dbReference>
<dbReference type="Pfam" id="PF08634">
    <property type="entry name" value="Pet127"/>
    <property type="match status" value="1"/>
</dbReference>
<dbReference type="EMBL" id="MCGO01000085">
    <property type="protein sequence ID" value="ORY29919.1"/>
    <property type="molecule type" value="Genomic_DNA"/>
</dbReference>
<gene>
    <name evidence="2" type="ORF">BCR33DRAFT_792824</name>
</gene>
<accession>A0A1Y2B512</accession>
<proteinExistence type="predicted"/>
<dbReference type="Proteomes" id="UP000193642">
    <property type="component" value="Unassembled WGS sequence"/>
</dbReference>
<dbReference type="GO" id="GO:0005740">
    <property type="term" value="C:mitochondrial envelope"/>
    <property type="evidence" value="ECO:0007669"/>
    <property type="project" value="TreeGrafter"/>
</dbReference>
<dbReference type="OrthoDB" id="10249045at2759"/>
<dbReference type="STRING" id="329046.A0A1Y2B512"/>